<proteinExistence type="predicted"/>
<evidence type="ECO:0000256" key="1">
    <source>
        <dbReference type="SAM" id="MobiDB-lite"/>
    </source>
</evidence>
<dbReference type="InterPro" id="IPR010982">
    <property type="entry name" value="Lambda_DNA-bd_dom_sf"/>
</dbReference>
<dbReference type="AlphaFoldDB" id="A0A0E4GAQ6"/>
<dbReference type="PROSITE" id="PS50943">
    <property type="entry name" value="HTH_CROC1"/>
    <property type="match status" value="1"/>
</dbReference>
<evidence type="ECO:0000259" key="2">
    <source>
        <dbReference type="PROSITE" id="PS50943"/>
    </source>
</evidence>
<evidence type="ECO:0000313" key="3">
    <source>
        <dbReference type="EMBL" id="CFX18072.1"/>
    </source>
</evidence>
<organism evidence="3 4">
    <name type="scientific">Syntrophomonas zehnderi OL-4</name>
    <dbReference type="NCBI Taxonomy" id="690567"/>
    <lineage>
        <taxon>Bacteria</taxon>
        <taxon>Bacillati</taxon>
        <taxon>Bacillota</taxon>
        <taxon>Clostridia</taxon>
        <taxon>Eubacteriales</taxon>
        <taxon>Syntrophomonadaceae</taxon>
        <taxon>Syntrophomonas</taxon>
    </lineage>
</organism>
<dbReference type="Gene3D" id="1.10.260.40">
    <property type="entry name" value="lambda repressor-like DNA-binding domains"/>
    <property type="match status" value="1"/>
</dbReference>
<keyword evidence="4" id="KW-1185">Reference proteome</keyword>
<gene>
    <name evidence="3" type="ORF">734</name>
</gene>
<sequence length="127" mass="14413">MRLFPAMDTLVKLAAFFNVTLDYLVGISDIPRPFEDNVNPAAPEPTAEHPKHLKKSTPPMQVDHSSQIIQTELKHHTEELIAGLDEESLLELQRFLRYLHARQTLDKDDETSCGLDISVNHKQAKTN</sequence>
<protein>
    <submittedName>
        <fullName evidence="3">Uncharacterized</fullName>
    </submittedName>
</protein>
<dbReference type="STRING" id="690567.734"/>
<name>A0A0E4GAQ6_9FIRM</name>
<accession>A0A0E4GAQ6</accession>
<dbReference type="RefSeq" id="WP_046495890.1">
    <property type="nucleotide sequence ID" value="NZ_CGIH01000009.1"/>
</dbReference>
<dbReference type="EMBL" id="CGIH01000009">
    <property type="protein sequence ID" value="CFX18072.1"/>
    <property type="molecule type" value="Genomic_DNA"/>
</dbReference>
<evidence type="ECO:0000313" key="4">
    <source>
        <dbReference type="Proteomes" id="UP000045545"/>
    </source>
</evidence>
<dbReference type="Proteomes" id="UP000045545">
    <property type="component" value="Unassembled WGS sequence"/>
</dbReference>
<reference evidence="3 4" key="1">
    <citation type="submission" date="2015-03" db="EMBL/GenBank/DDBJ databases">
        <authorList>
            <person name="Murphy D."/>
        </authorList>
    </citation>
    <scope>NUCLEOTIDE SEQUENCE [LARGE SCALE GENOMIC DNA]</scope>
    <source>
        <strain evidence="3 4">OL-4</strain>
    </source>
</reference>
<feature type="region of interest" description="Disordered" evidence="1">
    <location>
        <begin position="36"/>
        <end position="64"/>
    </location>
</feature>
<dbReference type="GO" id="GO:0003677">
    <property type="term" value="F:DNA binding"/>
    <property type="evidence" value="ECO:0007669"/>
    <property type="project" value="InterPro"/>
</dbReference>
<dbReference type="InterPro" id="IPR001387">
    <property type="entry name" value="Cro/C1-type_HTH"/>
</dbReference>
<feature type="domain" description="HTH cro/C1-type" evidence="2">
    <location>
        <begin position="5"/>
        <end position="24"/>
    </location>
</feature>